<gene>
    <name evidence="9" type="ORF">GCM10009821_17110</name>
</gene>
<keyword evidence="7 8" id="KW-0472">Membrane</keyword>
<keyword evidence="5 8" id="KW-1133">Transmembrane helix</keyword>
<dbReference type="Gene3D" id="1.20.1300.10">
    <property type="entry name" value="Fumarate reductase/succinate dehydrogenase, transmembrane subunit"/>
    <property type="match status" value="1"/>
</dbReference>
<feature type="transmembrane region" description="Helical" evidence="8">
    <location>
        <begin position="221"/>
        <end position="246"/>
    </location>
</feature>
<evidence type="ECO:0000256" key="8">
    <source>
        <dbReference type="SAM" id="Phobius"/>
    </source>
</evidence>
<dbReference type="Proteomes" id="UP001501480">
    <property type="component" value="Unassembled WGS sequence"/>
</dbReference>
<evidence type="ECO:0000256" key="7">
    <source>
        <dbReference type="ARBA" id="ARBA00023136"/>
    </source>
</evidence>
<dbReference type="EMBL" id="BAAAPY010000005">
    <property type="protein sequence ID" value="GAA2077972.1"/>
    <property type="molecule type" value="Genomic_DNA"/>
</dbReference>
<keyword evidence="4" id="KW-0479">Metal-binding</keyword>
<dbReference type="CDD" id="cd03498">
    <property type="entry name" value="SQR_TypeB_2_TM"/>
    <property type="match status" value="1"/>
</dbReference>
<dbReference type="InterPro" id="IPR000701">
    <property type="entry name" value="SuccDH_FuR_B_TM-su"/>
</dbReference>
<dbReference type="InterPro" id="IPR034804">
    <property type="entry name" value="SQR/QFR_C/D"/>
</dbReference>
<keyword evidence="10" id="KW-1185">Reference proteome</keyword>
<protein>
    <submittedName>
        <fullName evidence="9">Succinate dehydrogenase cytochrome b subunit</fullName>
    </submittedName>
</protein>
<accession>A0ABN2W190</accession>
<dbReference type="Pfam" id="PF01127">
    <property type="entry name" value="Sdh_cyt"/>
    <property type="match status" value="1"/>
</dbReference>
<evidence type="ECO:0000256" key="6">
    <source>
        <dbReference type="ARBA" id="ARBA00023004"/>
    </source>
</evidence>
<reference evidence="9 10" key="1">
    <citation type="journal article" date="2019" name="Int. J. Syst. Evol. Microbiol.">
        <title>The Global Catalogue of Microorganisms (GCM) 10K type strain sequencing project: providing services to taxonomists for standard genome sequencing and annotation.</title>
        <authorList>
            <consortium name="The Broad Institute Genomics Platform"/>
            <consortium name="The Broad Institute Genome Sequencing Center for Infectious Disease"/>
            <person name="Wu L."/>
            <person name="Ma J."/>
        </authorList>
    </citation>
    <scope>NUCLEOTIDE SEQUENCE [LARGE SCALE GENOMIC DNA]</scope>
    <source>
        <strain evidence="9 10">JCM 15749</strain>
    </source>
</reference>
<evidence type="ECO:0000256" key="3">
    <source>
        <dbReference type="ARBA" id="ARBA00022692"/>
    </source>
</evidence>
<feature type="transmembrane region" description="Helical" evidence="8">
    <location>
        <begin position="137"/>
        <end position="157"/>
    </location>
</feature>
<feature type="transmembrane region" description="Helical" evidence="8">
    <location>
        <begin position="26"/>
        <end position="44"/>
    </location>
</feature>
<name>A0ABN2W190_9ACTN</name>
<keyword evidence="2" id="KW-0349">Heme</keyword>
<evidence type="ECO:0000256" key="2">
    <source>
        <dbReference type="ARBA" id="ARBA00022617"/>
    </source>
</evidence>
<organism evidence="9 10">
    <name type="scientific">Aeromicrobium halocynthiae</name>
    <dbReference type="NCBI Taxonomy" id="560557"/>
    <lineage>
        <taxon>Bacteria</taxon>
        <taxon>Bacillati</taxon>
        <taxon>Actinomycetota</taxon>
        <taxon>Actinomycetes</taxon>
        <taxon>Propionibacteriales</taxon>
        <taxon>Nocardioidaceae</taxon>
        <taxon>Aeromicrobium</taxon>
    </lineage>
</organism>
<comment type="subcellular location">
    <subcellularLocation>
        <location evidence="1">Membrane</location>
    </subcellularLocation>
</comment>
<dbReference type="SUPFAM" id="SSF81343">
    <property type="entry name" value="Fumarate reductase respiratory complex transmembrane subunits"/>
    <property type="match status" value="1"/>
</dbReference>
<comment type="caution">
    <text evidence="9">The sequence shown here is derived from an EMBL/GenBank/DDBJ whole genome shotgun (WGS) entry which is preliminary data.</text>
</comment>
<evidence type="ECO:0000313" key="9">
    <source>
        <dbReference type="EMBL" id="GAA2077972.1"/>
    </source>
</evidence>
<dbReference type="InterPro" id="IPR011138">
    <property type="entry name" value="Cytochrome_b-558"/>
</dbReference>
<evidence type="ECO:0000256" key="1">
    <source>
        <dbReference type="ARBA" id="ARBA00004370"/>
    </source>
</evidence>
<feature type="transmembrane region" description="Helical" evidence="8">
    <location>
        <begin position="177"/>
        <end position="200"/>
    </location>
</feature>
<evidence type="ECO:0000313" key="10">
    <source>
        <dbReference type="Proteomes" id="UP001501480"/>
    </source>
</evidence>
<feature type="transmembrane region" description="Helical" evidence="8">
    <location>
        <begin position="78"/>
        <end position="97"/>
    </location>
</feature>
<evidence type="ECO:0000256" key="5">
    <source>
        <dbReference type="ARBA" id="ARBA00022989"/>
    </source>
</evidence>
<evidence type="ECO:0000256" key="4">
    <source>
        <dbReference type="ARBA" id="ARBA00022723"/>
    </source>
</evidence>
<keyword evidence="6" id="KW-0408">Iron</keyword>
<dbReference type="NCBIfam" id="TIGR02046">
    <property type="entry name" value="sdhC_b558_fam"/>
    <property type="match status" value="1"/>
</dbReference>
<keyword evidence="3 8" id="KW-0812">Transmembrane</keyword>
<sequence>MADEVYRGVVTTIQTRRTSAKRSTVALKYSMAVSGLVMLGYLLVHMYGNLKFFQGQEYFDEYLAGLEELFTPYLPEGGLLWIMRVALITALVVHVYAAMTLWRRNKAAAGYVGATRYHSKKGRTGIQRSYASFTMRWGGIILLLFIIGHVAQMLPNWLAPGGASDSTYERVVNGFELWWVVLLYTIGLVAVGFHLWHGFWSALTTLGQNRSATRNESTITWVSTFIAALICFGFLIVPFAVFFFGVGTS</sequence>
<proteinExistence type="predicted"/>